<feature type="compositionally biased region" description="Basic and acidic residues" evidence="1">
    <location>
        <begin position="714"/>
        <end position="725"/>
    </location>
</feature>
<dbReference type="RefSeq" id="WP_262598584.1">
    <property type="nucleotide sequence ID" value="NZ_CP103300.1"/>
</dbReference>
<reference evidence="3" key="1">
    <citation type="submission" date="2022-10" db="EMBL/GenBank/DDBJ databases">
        <title>Completed Genome Sequence of two octocoral isolated bacterium, Endozoicomonas euniceicola EF212T and Endozoicomonas gorgoniicola PS125T.</title>
        <authorList>
            <person name="Chiou Y.-J."/>
            <person name="Chen Y.-H."/>
        </authorList>
    </citation>
    <scope>NUCLEOTIDE SEQUENCE</scope>
    <source>
        <strain evidence="3">EF212</strain>
    </source>
</reference>
<dbReference type="Proteomes" id="UP001163255">
    <property type="component" value="Chromosome"/>
</dbReference>
<evidence type="ECO:0000313" key="4">
    <source>
        <dbReference type="Proteomes" id="UP001163255"/>
    </source>
</evidence>
<evidence type="ECO:0000256" key="1">
    <source>
        <dbReference type="SAM" id="MobiDB-lite"/>
    </source>
</evidence>
<dbReference type="PROSITE" id="PS50994">
    <property type="entry name" value="INTEGRASE"/>
    <property type="match status" value="1"/>
</dbReference>
<proteinExistence type="predicted"/>
<keyword evidence="4" id="KW-1185">Reference proteome</keyword>
<gene>
    <name evidence="3" type="ORF">NX720_26405</name>
</gene>
<dbReference type="InterPro" id="IPR036397">
    <property type="entry name" value="RNaseH_sf"/>
</dbReference>
<evidence type="ECO:0000259" key="2">
    <source>
        <dbReference type="PROSITE" id="PS50994"/>
    </source>
</evidence>
<sequence length="757" mass="87386">MQLFNNMVFRCNRESFDTLQDFGCLLAEDKDVFFRLLWVCSCSDACYLIELADGAGMPFEGSQRLILENIKTKNIEVVDDRFIVNPHLFSDKQRLKQKEFNNLLLDFLRNEPDCYLRNVRGAYIAKIVKEYNVRYDTIYQCIKRYWQFGKKPAAMAPQYNRRGRAKAEQKNTTDNEASDTVHIVPVPKKRGPAGSKHRKGISAVPHYDTFELILDTDPLAKRPRKLKQLYKKMLRTYFPGLPPEEVVSYKQFLNYKNTKYSPARYLRRILGGREFNKQCRPLTKDFLQNIPGPGHQFEIDATIADIFIVGIMFRGRLHLISEAIEKGNYEESENLSSELSLMVIGRPVIYAMVDTYSRLIVGLYIGLEGPNWSSASMALDSGMSNMRTLLDLYNISESELPLPEGMSIEDVFPCAGIPEKILADNESFSNKNIPQGLLDLGIQVEVAPVLRPDLKPVIERTFGLIQHYVEPYIPGKPLKPAEERVLKDPRRKACLTMREYVIMVLSRVIQLNTQTRQHYPLTQQMVAENVKPIPVELWHWGIENKTGRLSRPSLDLFRQSILYRKEINNTRHGLHFYGDLYYSCESGDSAGWFIKSAFKRKHQICYDPRNMNKIYLLHNDGSYETCYMTARSERLYKDLSLAEIEHIYRYIDRDNELSNYWQNMVDETEQTIQNLVKQAKKRAKGKPIITTDIKNQKVDALTQERMNATLALTDEKNSISDKPSKSVDTVAESDSSNASEKSINDRFRGVFGNFTDE</sequence>
<dbReference type="EMBL" id="CP103300">
    <property type="protein sequence ID" value="UYM16285.1"/>
    <property type="molecule type" value="Genomic_DNA"/>
</dbReference>
<protein>
    <submittedName>
        <fullName evidence="3">Mu transposase C-terminal domain-containing protein</fullName>
    </submittedName>
</protein>
<accession>A0ABY6GU20</accession>
<evidence type="ECO:0000313" key="3">
    <source>
        <dbReference type="EMBL" id="UYM16285.1"/>
    </source>
</evidence>
<dbReference type="SUPFAM" id="SSF53098">
    <property type="entry name" value="Ribonuclease H-like"/>
    <property type="match status" value="1"/>
</dbReference>
<dbReference type="Gene3D" id="3.30.420.10">
    <property type="entry name" value="Ribonuclease H-like superfamily/Ribonuclease H"/>
    <property type="match status" value="1"/>
</dbReference>
<feature type="domain" description="Integrase catalytic" evidence="2">
    <location>
        <begin position="287"/>
        <end position="542"/>
    </location>
</feature>
<feature type="compositionally biased region" description="Polar residues" evidence="1">
    <location>
        <begin position="732"/>
        <end position="741"/>
    </location>
</feature>
<feature type="region of interest" description="Disordered" evidence="1">
    <location>
        <begin position="159"/>
        <end position="179"/>
    </location>
</feature>
<dbReference type="InterPro" id="IPR001584">
    <property type="entry name" value="Integrase_cat-core"/>
</dbReference>
<name>A0ABY6GU20_9GAMM</name>
<feature type="region of interest" description="Disordered" evidence="1">
    <location>
        <begin position="714"/>
        <end position="757"/>
    </location>
</feature>
<organism evidence="3 4">
    <name type="scientific">Endozoicomonas euniceicola</name>
    <dbReference type="NCBI Taxonomy" id="1234143"/>
    <lineage>
        <taxon>Bacteria</taxon>
        <taxon>Pseudomonadati</taxon>
        <taxon>Pseudomonadota</taxon>
        <taxon>Gammaproteobacteria</taxon>
        <taxon>Oceanospirillales</taxon>
        <taxon>Endozoicomonadaceae</taxon>
        <taxon>Endozoicomonas</taxon>
    </lineage>
</organism>
<dbReference type="InterPro" id="IPR012337">
    <property type="entry name" value="RNaseH-like_sf"/>
</dbReference>